<comment type="caution">
    <text evidence="4">The sequence shown here is derived from an EMBL/GenBank/DDBJ whole genome shotgun (WGS) entry which is preliminary data.</text>
</comment>
<dbReference type="InterPro" id="IPR038718">
    <property type="entry name" value="SNF2-like_sf"/>
</dbReference>
<gene>
    <name evidence="4" type="ORF">P5F74_05685</name>
</gene>
<protein>
    <submittedName>
        <fullName evidence="4">DEAD/DEAH box helicase</fullName>
    </submittedName>
</protein>
<dbReference type="CDD" id="cd18793">
    <property type="entry name" value="SF2_C_SNF"/>
    <property type="match status" value="1"/>
</dbReference>
<dbReference type="Pfam" id="PF00176">
    <property type="entry name" value="SNF2-rel_dom"/>
    <property type="match status" value="1"/>
</dbReference>
<evidence type="ECO:0000256" key="1">
    <source>
        <dbReference type="ARBA" id="ARBA00022801"/>
    </source>
</evidence>
<keyword evidence="4" id="KW-0347">Helicase</keyword>
<keyword evidence="1" id="KW-0378">Hydrolase</keyword>
<keyword evidence="4" id="KW-0067">ATP-binding</keyword>
<keyword evidence="5" id="KW-1185">Reference proteome</keyword>
<keyword evidence="4" id="KW-0547">Nucleotide-binding</keyword>
<dbReference type="Pfam" id="PF12419">
    <property type="entry name" value="DUF3670"/>
    <property type="match status" value="1"/>
</dbReference>
<dbReference type="GO" id="GO:0004386">
    <property type="term" value="F:helicase activity"/>
    <property type="evidence" value="ECO:0007669"/>
    <property type="project" value="UniProtKB-KW"/>
</dbReference>
<name>A0ABU6NK55_9BACI</name>
<dbReference type="Pfam" id="PF00271">
    <property type="entry name" value="Helicase_C"/>
    <property type="match status" value="1"/>
</dbReference>
<dbReference type="InterPro" id="IPR049730">
    <property type="entry name" value="SNF2/RAD54-like_C"/>
</dbReference>
<evidence type="ECO:0000259" key="2">
    <source>
        <dbReference type="PROSITE" id="PS51192"/>
    </source>
</evidence>
<accession>A0ABU6NK55</accession>
<organism evidence="4 5">
    <name type="scientific">Shouchella miscanthi</name>
    <dbReference type="NCBI Taxonomy" id="2598861"/>
    <lineage>
        <taxon>Bacteria</taxon>
        <taxon>Bacillati</taxon>
        <taxon>Bacillota</taxon>
        <taxon>Bacilli</taxon>
        <taxon>Bacillales</taxon>
        <taxon>Bacillaceae</taxon>
        <taxon>Shouchella</taxon>
    </lineage>
</organism>
<dbReference type="InterPro" id="IPR014001">
    <property type="entry name" value="Helicase_ATP-bd"/>
</dbReference>
<dbReference type="InterPro" id="IPR022138">
    <property type="entry name" value="DUF3670"/>
</dbReference>
<dbReference type="SMART" id="SM00487">
    <property type="entry name" value="DEXDc"/>
    <property type="match status" value="1"/>
</dbReference>
<dbReference type="PROSITE" id="PS51192">
    <property type="entry name" value="HELICASE_ATP_BIND_1"/>
    <property type="match status" value="1"/>
</dbReference>
<dbReference type="SUPFAM" id="SSF52540">
    <property type="entry name" value="P-loop containing nucleoside triphosphate hydrolases"/>
    <property type="match status" value="2"/>
</dbReference>
<dbReference type="RefSeq" id="WP_328236726.1">
    <property type="nucleotide sequence ID" value="NZ_JAROAS010000006.1"/>
</dbReference>
<dbReference type="SMART" id="SM00490">
    <property type="entry name" value="HELICc"/>
    <property type="match status" value="1"/>
</dbReference>
<reference evidence="4 5" key="1">
    <citation type="submission" date="2023-03" db="EMBL/GenBank/DDBJ databases">
        <title>Bacillus Genome Sequencing.</title>
        <authorList>
            <person name="Dunlap C."/>
        </authorList>
    </citation>
    <scope>NUCLEOTIDE SEQUENCE [LARGE SCALE GENOMIC DNA]</scope>
    <source>
        <strain evidence="4 5">B-4107</strain>
    </source>
</reference>
<dbReference type="InterPro" id="IPR000330">
    <property type="entry name" value="SNF2_N"/>
</dbReference>
<dbReference type="InterPro" id="IPR027417">
    <property type="entry name" value="P-loop_NTPase"/>
</dbReference>
<sequence>MNQTSIWIHSGWVDQSFFIWAESKGQTTQGRSGFIYPFLYSPFELKLRLFQTDPISFYGTFLTLSRAIIHVPLASREFQSYVGSTIIYQSADSWKTHFFPIEGIELSLQEFVQFYPLFRTWKHDFQLADDFHVWLRFLDDVYRLIEEGFFEPNQHGQWILKVKDSWYTNWMNAMPKSTFSIAATQEGQQFAQQEDDDYDLARKAIMEAIIDAAIRSIVLEEDVAPVYDQWQQSVDEPIQPFLKSLKNREITPMMKHWHTHSFQHQLGLKQEEPFKTAIVLNEPQDNQDWTLSLALIDRTNQEQLVPVQQLLTGEHPWLTNPIPQLKKDLTYVQDAFTVLSGLNLSSPTVHVSSDEAYELFMQHEQFEQVGITLIVPNQLKQTPSIQVKLKDLQQETYNSVDPLLNWQSLSRFDYSIMIGSEEMSQADFEAYVNEQKSLLNINNQWLVWDPNLAERLKQFLDKLQHQYTYLDAWRLDQQEEFDELEDIDVSIEWSQKIQEKLPHLYRNEPSIVSIPSTLEGDLRTYQQQGFSWLVHLRQIGFGGCLADDMGLGKSIQTITYILYVLEQQEEKKEPFLLICPTSLLYNWEAECQKFAPDLNVFIHHGNDRLLEQDKRLYEYDLIITSYTLALRDESMLHAHYWNGLILDEAQHIKNKETKQRKAIRKLTATHRIALTGTPIENRLTELWSLMDLLNPSLLGTYKQFYSNYIKPIEKDRDEVRQHQLRTVIQPFLLRRTKETTEAELNLPAKHERLTHVPLSIEQISLYQAIVNDIEDQIHTVSTMERRALILRTITRLKQVCNHPAQFLKSSLDEHTSGKWQAFQSLIQDIYERGESTLIFTQYKEMGKLIRTYLEETYDASTSFLHGGLTKKQRLEAVQTFQESQQPSFFVLSLKAGGVGLNLTKATNVIHYDRWWNPAVENQATDRAYRIGQTDDVHVYKLLTEGTIEEKIDRMIVGKQHLADGILASSSQVTELSDDELLALLRLSS</sequence>
<dbReference type="InterPro" id="IPR050496">
    <property type="entry name" value="SNF2_RAD54_helicase_repair"/>
</dbReference>
<proteinExistence type="predicted"/>
<evidence type="ECO:0000313" key="4">
    <source>
        <dbReference type="EMBL" id="MED4127620.1"/>
    </source>
</evidence>
<dbReference type="Gene3D" id="3.40.50.10810">
    <property type="entry name" value="Tandem AAA-ATPase domain"/>
    <property type="match status" value="1"/>
</dbReference>
<dbReference type="PANTHER" id="PTHR45629:SF7">
    <property type="entry name" value="DNA EXCISION REPAIR PROTEIN ERCC-6-RELATED"/>
    <property type="match status" value="1"/>
</dbReference>
<evidence type="ECO:0000259" key="3">
    <source>
        <dbReference type="PROSITE" id="PS51194"/>
    </source>
</evidence>
<dbReference type="CDD" id="cd18012">
    <property type="entry name" value="DEXQc_arch_SWI2_SNF2"/>
    <property type="match status" value="1"/>
</dbReference>
<dbReference type="InterPro" id="IPR001650">
    <property type="entry name" value="Helicase_C-like"/>
</dbReference>
<evidence type="ECO:0000313" key="5">
    <source>
        <dbReference type="Proteomes" id="UP001341820"/>
    </source>
</evidence>
<feature type="domain" description="Helicase C-terminal" evidence="3">
    <location>
        <begin position="821"/>
        <end position="981"/>
    </location>
</feature>
<dbReference type="PANTHER" id="PTHR45629">
    <property type="entry name" value="SNF2/RAD54 FAMILY MEMBER"/>
    <property type="match status" value="1"/>
</dbReference>
<dbReference type="Gene3D" id="3.40.50.300">
    <property type="entry name" value="P-loop containing nucleotide triphosphate hydrolases"/>
    <property type="match status" value="1"/>
</dbReference>
<dbReference type="EMBL" id="JAROAS010000006">
    <property type="protein sequence ID" value="MED4127620.1"/>
    <property type="molecule type" value="Genomic_DNA"/>
</dbReference>
<dbReference type="PROSITE" id="PS51194">
    <property type="entry name" value="HELICASE_CTER"/>
    <property type="match status" value="1"/>
</dbReference>
<dbReference type="Proteomes" id="UP001341820">
    <property type="component" value="Unassembled WGS sequence"/>
</dbReference>
<feature type="domain" description="Helicase ATP-binding" evidence="2">
    <location>
        <begin position="534"/>
        <end position="696"/>
    </location>
</feature>